<dbReference type="Gene3D" id="3.40.50.1820">
    <property type="entry name" value="alpha/beta hydrolase"/>
    <property type="match status" value="1"/>
</dbReference>
<dbReference type="Proteomes" id="UP000677913">
    <property type="component" value="Unassembled WGS sequence"/>
</dbReference>
<evidence type="ECO:0000256" key="1">
    <source>
        <dbReference type="ARBA" id="ARBA00008645"/>
    </source>
</evidence>
<comment type="caution">
    <text evidence="4">The sequence shown here is derived from an EMBL/GenBank/DDBJ whole genome shotgun (WGS) entry which is preliminary data.</text>
</comment>
<proteinExistence type="inferred from homology"/>
<dbReference type="GO" id="GO:0052689">
    <property type="term" value="F:carboxylic ester hydrolase activity"/>
    <property type="evidence" value="ECO:0007669"/>
    <property type="project" value="UniProtKB-ARBA"/>
</dbReference>
<dbReference type="AlphaFoldDB" id="A0A8J7WMA9"/>
<dbReference type="PROSITE" id="PS50231">
    <property type="entry name" value="RICIN_B_LECTIN"/>
    <property type="match status" value="1"/>
</dbReference>
<organism evidence="4 5">
    <name type="scientific">Actinocrinis puniceicyclus</name>
    <dbReference type="NCBI Taxonomy" id="977794"/>
    <lineage>
        <taxon>Bacteria</taxon>
        <taxon>Bacillati</taxon>
        <taxon>Actinomycetota</taxon>
        <taxon>Actinomycetes</taxon>
        <taxon>Catenulisporales</taxon>
        <taxon>Actinospicaceae</taxon>
        <taxon>Actinocrinis</taxon>
    </lineage>
</organism>
<dbReference type="Pfam" id="PF12740">
    <property type="entry name" value="PETase"/>
    <property type="match status" value="1"/>
</dbReference>
<dbReference type="InterPro" id="IPR041127">
    <property type="entry name" value="PET_hydrolase/cutinase-like"/>
</dbReference>
<dbReference type="InterPro" id="IPR035992">
    <property type="entry name" value="Ricin_B-like_lectins"/>
</dbReference>
<dbReference type="Gene3D" id="2.80.10.50">
    <property type="match status" value="1"/>
</dbReference>
<reference evidence="4" key="1">
    <citation type="submission" date="2021-04" db="EMBL/GenBank/DDBJ databases">
        <title>Genome based classification of Actinospica acidithermotolerans sp. nov., an actinobacterium isolated from an Indonesian hot spring.</title>
        <authorList>
            <person name="Kusuma A.B."/>
            <person name="Putra K.E."/>
            <person name="Nafisah S."/>
            <person name="Loh J."/>
            <person name="Nouioui I."/>
            <person name="Goodfellow M."/>
        </authorList>
    </citation>
    <scope>NUCLEOTIDE SEQUENCE</scope>
    <source>
        <strain evidence="4">DSM 45618</strain>
    </source>
</reference>
<sequence length="463" mass="47646">MRWQRWAAVPIGCARTESGAALRRHSIRLVVAVAAVGAALLAAVFSAGPAVARPAESGASAAAVQATGTQRGPDPTIAMIEATRGPFATAQVSAPSGNGFGGGVVYYPTDTTQGTWGALAIVPGYSALCSTEEAWMGPWLSSFGFVVICTETNTRTDSDSQRAAELQAALTWLTTQSPVKSEVDPARLSVLGHSAGGAGAMEEAEQHPELRAAIGLAPGFPGQGLTLATDTVPTLIVGGQNDGTVTPSYLSNLYGTLPASTQSDFAQIAGADHVYYTHANNIEMKLIIPWLKVFVDSDTRYTQFLCPTLPDPSTISAYQPKCPYVPSGGSTPPPPTSVAIVGTGSGRCVTVPGGTQTGGTQVQLADCAGGTSQQWTNTATGQLQVFGTSCLDANARGTSPGTKVIIWSCNGQQNQQWTVHADGSITGVQSGLCLDATGAGTANGTPLELWTCNGGSNQKWTLQ</sequence>
<comment type="similarity">
    <text evidence="1">Belongs to the AB hydrolase superfamily.</text>
</comment>
<evidence type="ECO:0000259" key="3">
    <source>
        <dbReference type="SMART" id="SM00458"/>
    </source>
</evidence>
<dbReference type="PANTHER" id="PTHR22946:SF9">
    <property type="entry name" value="POLYKETIDE TRANSFERASE AF380"/>
    <property type="match status" value="1"/>
</dbReference>
<dbReference type="InterPro" id="IPR050261">
    <property type="entry name" value="FrsA_esterase"/>
</dbReference>
<keyword evidence="5" id="KW-1185">Reference proteome</keyword>
<keyword evidence="2" id="KW-0378">Hydrolase</keyword>
<dbReference type="CDD" id="cd23418">
    <property type="entry name" value="beta-trefoil_Ricin_XLN-like"/>
    <property type="match status" value="1"/>
</dbReference>
<accession>A0A8J7WMA9</accession>
<dbReference type="SUPFAM" id="SSF53474">
    <property type="entry name" value="alpha/beta-Hydrolases"/>
    <property type="match status" value="1"/>
</dbReference>
<name>A0A8J7WMA9_9ACTN</name>
<gene>
    <name evidence="4" type="ORF">KGA66_03295</name>
</gene>
<evidence type="ECO:0000256" key="2">
    <source>
        <dbReference type="ARBA" id="ARBA00022801"/>
    </source>
</evidence>
<dbReference type="InterPro" id="IPR000772">
    <property type="entry name" value="Ricin_B_lectin"/>
</dbReference>
<dbReference type="EMBL" id="JAGSXH010000006">
    <property type="protein sequence ID" value="MBS2962059.1"/>
    <property type="molecule type" value="Genomic_DNA"/>
</dbReference>
<dbReference type="SUPFAM" id="SSF50370">
    <property type="entry name" value="Ricin B-like lectins"/>
    <property type="match status" value="1"/>
</dbReference>
<evidence type="ECO:0000313" key="5">
    <source>
        <dbReference type="Proteomes" id="UP000677913"/>
    </source>
</evidence>
<dbReference type="PANTHER" id="PTHR22946">
    <property type="entry name" value="DIENELACTONE HYDROLASE DOMAIN-CONTAINING PROTEIN-RELATED"/>
    <property type="match status" value="1"/>
</dbReference>
<protein>
    <submittedName>
        <fullName evidence="4">Ricin-type beta-trefoil lectin domain protein</fullName>
    </submittedName>
</protein>
<feature type="domain" description="Ricin B lectin" evidence="3">
    <location>
        <begin position="335"/>
        <end position="463"/>
    </location>
</feature>
<evidence type="ECO:0000313" key="4">
    <source>
        <dbReference type="EMBL" id="MBS2962059.1"/>
    </source>
</evidence>
<dbReference type="Pfam" id="PF00652">
    <property type="entry name" value="Ricin_B_lectin"/>
    <property type="match status" value="1"/>
</dbReference>
<dbReference type="InterPro" id="IPR029058">
    <property type="entry name" value="AB_hydrolase_fold"/>
</dbReference>
<dbReference type="SMART" id="SM00458">
    <property type="entry name" value="RICIN"/>
    <property type="match status" value="1"/>
</dbReference>